<comment type="caution">
    <text evidence="11">The sequence shown here is derived from an EMBL/GenBank/DDBJ whole genome shotgun (WGS) entry which is preliminary data.</text>
</comment>
<evidence type="ECO:0000256" key="3">
    <source>
        <dbReference type="ARBA" id="ARBA00004613"/>
    </source>
</evidence>
<evidence type="ECO:0000256" key="5">
    <source>
        <dbReference type="ARBA" id="ARBA00012272"/>
    </source>
</evidence>
<dbReference type="PANTHER" id="PTHR33407">
    <property type="entry name" value="PECTATE LYASE F-RELATED"/>
    <property type="match status" value="1"/>
</dbReference>
<keyword evidence="6" id="KW-0964">Secreted</keyword>
<evidence type="ECO:0000313" key="11">
    <source>
        <dbReference type="EMBL" id="TLV11626.1"/>
    </source>
</evidence>
<dbReference type="AlphaFoldDB" id="A0A5R9LDS1"/>
<evidence type="ECO:0000256" key="9">
    <source>
        <dbReference type="ARBA" id="ARBA00023239"/>
    </source>
</evidence>
<evidence type="ECO:0000313" key="12">
    <source>
        <dbReference type="Proteomes" id="UP000307430"/>
    </source>
</evidence>
<feature type="compositionally biased region" description="Polar residues" evidence="10">
    <location>
        <begin position="54"/>
        <end position="71"/>
    </location>
</feature>
<dbReference type="InterPro" id="IPR004898">
    <property type="entry name" value="Pectate_lyase_PlyH/PlyE-like"/>
</dbReference>
<keyword evidence="9" id="KW-0456">Lyase</keyword>
<evidence type="ECO:0000256" key="8">
    <source>
        <dbReference type="ARBA" id="ARBA00022837"/>
    </source>
</evidence>
<comment type="similarity">
    <text evidence="4">Belongs to the polysaccharide lyase 3 family.</text>
</comment>
<dbReference type="InterPro" id="IPR011050">
    <property type="entry name" value="Pectin_lyase_fold/virulence"/>
</dbReference>
<sequence length="420" mass="42744">MSALTFTISLPPLSEGVAQTGNMPEQSQSTAGQSNPETIEQLAQMLGQLLQPLAGSQANNGSSAPFGNNSDPLGGIGSQGQNGVSPQNASSNQLGTMGSNGLDQSLMSDDQGGGHISDNQLLKALLKLIAQMMDGQNGQFGQPNTASQNAGGGSNNSTTDGGSPTNALSSPSSTGLPASGSVLPSSPVGGTAEPSLMSNLSDPLGSSGTGASSAVGFPDASDNPTVLNNTIIVKAGQEFDGKGQTFTAGPALGDGGQSESQKPLFKLEDGASLKNVIIGNNGADGIHLYGDAKIDNVHFTDVGEDAITVKPNSDGKKSNVEITNSSFANATDKILQLNADTSLTVDNVKAKDFGTFLRTNGGQQGDWDLNLNNISAQNGKYSFVKSDSEGLNVNASNISLDNVNNHYKVPDSARLQVAES</sequence>
<evidence type="ECO:0000256" key="2">
    <source>
        <dbReference type="ARBA" id="ARBA00001913"/>
    </source>
</evidence>
<name>A0A5R9LDS1_9ENTR</name>
<dbReference type="EMBL" id="VCHQ01000026">
    <property type="protein sequence ID" value="TLV11626.1"/>
    <property type="molecule type" value="Genomic_DNA"/>
</dbReference>
<feature type="compositionally biased region" description="Low complexity" evidence="10">
    <location>
        <begin position="175"/>
        <end position="190"/>
    </location>
</feature>
<feature type="compositionally biased region" description="Low complexity" evidence="10">
    <location>
        <begin position="144"/>
        <end position="166"/>
    </location>
</feature>
<keyword evidence="8" id="KW-0106">Calcium</keyword>
<feature type="region of interest" description="Disordered" evidence="10">
    <location>
        <begin position="54"/>
        <end position="114"/>
    </location>
</feature>
<evidence type="ECO:0000256" key="6">
    <source>
        <dbReference type="ARBA" id="ARBA00022525"/>
    </source>
</evidence>
<gene>
    <name evidence="11" type="ORF">FE839_18800</name>
</gene>
<feature type="region of interest" description="Disordered" evidence="10">
    <location>
        <begin position="136"/>
        <end position="222"/>
    </location>
</feature>
<feature type="compositionally biased region" description="Low complexity" evidence="10">
    <location>
        <begin position="205"/>
        <end position="216"/>
    </location>
</feature>
<keyword evidence="7" id="KW-0732">Signal</keyword>
<dbReference type="GO" id="GO:0030570">
    <property type="term" value="F:pectate lyase activity"/>
    <property type="evidence" value="ECO:0007669"/>
    <property type="project" value="UniProtKB-EC"/>
</dbReference>
<protein>
    <recommendedName>
        <fullName evidence="5">pectate lyase</fullName>
        <ecNumber evidence="5">4.2.2.2</ecNumber>
    </recommendedName>
</protein>
<feature type="compositionally biased region" description="Polar residues" evidence="10">
    <location>
        <begin position="81"/>
        <end position="108"/>
    </location>
</feature>
<dbReference type="GO" id="GO:0005576">
    <property type="term" value="C:extracellular region"/>
    <property type="evidence" value="ECO:0007669"/>
    <property type="project" value="UniProtKB-SubCell"/>
</dbReference>
<evidence type="ECO:0000256" key="4">
    <source>
        <dbReference type="ARBA" id="ARBA00006463"/>
    </source>
</evidence>
<dbReference type="RefSeq" id="WP_138362293.1">
    <property type="nucleotide sequence ID" value="NZ_JBCIVH010000027.1"/>
</dbReference>
<keyword evidence="12" id="KW-1185">Reference proteome</keyword>
<comment type="cofactor">
    <cofactor evidence="2">
        <name>Ca(2+)</name>
        <dbReference type="ChEBI" id="CHEBI:29108"/>
    </cofactor>
</comment>
<organism evidence="11 12">
    <name type="scientific">Klebsiella indica</name>
    <dbReference type="NCBI Taxonomy" id="2582917"/>
    <lineage>
        <taxon>Bacteria</taxon>
        <taxon>Pseudomonadati</taxon>
        <taxon>Pseudomonadota</taxon>
        <taxon>Gammaproteobacteria</taxon>
        <taxon>Enterobacterales</taxon>
        <taxon>Enterobacteriaceae</taxon>
        <taxon>Klebsiella/Raoultella group</taxon>
        <taxon>Klebsiella</taxon>
    </lineage>
</organism>
<comment type="catalytic activity">
    <reaction evidence="1">
        <text>Eliminative cleavage of (1-&gt;4)-alpha-D-galacturonan to give oligosaccharides with 4-deoxy-alpha-D-galact-4-enuronosyl groups at their non-reducing ends.</text>
        <dbReference type="EC" id="4.2.2.2"/>
    </reaction>
</comment>
<evidence type="ECO:0000256" key="10">
    <source>
        <dbReference type="SAM" id="MobiDB-lite"/>
    </source>
</evidence>
<evidence type="ECO:0000256" key="7">
    <source>
        <dbReference type="ARBA" id="ARBA00022729"/>
    </source>
</evidence>
<reference evidence="11 12" key="1">
    <citation type="submission" date="2019-05" db="EMBL/GenBank/DDBJ databases">
        <title>Genome sequence of Klebsiella sp strain TOUT106.</title>
        <authorList>
            <person name="Rahi P."/>
            <person name="Chaudhari D."/>
        </authorList>
    </citation>
    <scope>NUCLEOTIDE SEQUENCE [LARGE SCALE GENOMIC DNA]</scope>
    <source>
        <strain evidence="11 12">TOUT106</strain>
    </source>
</reference>
<proteinExistence type="inferred from homology"/>
<accession>A0A5R9LDS1</accession>
<dbReference type="InterPro" id="IPR012334">
    <property type="entry name" value="Pectin_lyas_fold"/>
</dbReference>
<dbReference type="Gene3D" id="2.160.20.10">
    <property type="entry name" value="Single-stranded right-handed beta-helix, Pectin lyase-like"/>
    <property type="match status" value="1"/>
</dbReference>
<dbReference type="EC" id="4.2.2.2" evidence="5"/>
<feature type="region of interest" description="Disordered" evidence="10">
    <location>
        <begin position="14"/>
        <end position="35"/>
    </location>
</feature>
<dbReference type="Proteomes" id="UP000307430">
    <property type="component" value="Unassembled WGS sequence"/>
</dbReference>
<evidence type="ECO:0000256" key="1">
    <source>
        <dbReference type="ARBA" id="ARBA00000695"/>
    </source>
</evidence>
<feature type="compositionally biased region" description="Polar residues" evidence="10">
    <location>
        <begin position="17"/>
        <end position="35"/>
    </location>
</feature>
<dbReference type="PANTHER" id="PTHR33407:SF9">
    <property type="entry name" value="PECTATE LYASE F-RELATED"/>
    <property type="match status" value="1"/>
</dbReference>
<dbReference type="Pfam" id="PF03211">
    <property type="entry name" value="Pectate_lyase"/>
    <property type="match status" value="1"/>
</dbReference>
<dbReference type="SUPFAM" id="SSF51126">
    <property type="entry name" value="Pectin lyase-like"/>
    <property type="match status" value="1"/>
</dbReference>
<comment type="subcellular location">
    <subcellularLocation>
        <location evidence="3">Secreted</location>
    </subcellularLocation>
</comment>